<evidence type="ECO:0000313" key="1">
    <source>
        <dbReference type="EMBL" id="UNZ07955.1"/>
    </source>
</evidence>
<dbReference type="Proteomes" id="UP000829494">
    <property type="component" value="Chromosome"/>
</dbReference>
<keyword evidence="2" id="KW-1185">Reference proteome</keyword>
<organism evidence="1 2">
    <name type="scientific">Streptomyces rimosus subsp. rimosus</name>
    <dbReference type="NCBI Taxonomy" id="132474"/>
    <lineage>
        <taxon>Bacteria</taxon>
        <taxon>Bacillati</taxon>
        <taxon>Actinomycetota</taxon>
        <taxon>Actinomycetes</taxon>
        <taxon>Kitasatosporales</taxon>
        <taxon>Streptomycetaceae</taxon>
        <taxon>Streptomyces</taxon>
    </lineage>
</organism>
<accession>A0ABY3ZCB4</accession>
<name>A0ABY3ZCB4_STRRM</name>
<evidence type="ECO:0000313" key="2">
    <source>
        <dbReference type="Proteomes" id="UP000829494"/>
    </source>
</evidence>
<protein>
    <submittedName>
        <fullName evidence="1">Uncharacterized protein</fullName>
    </submittedName>
</protein>
<proteinExistence type="predicted"/>
<gene>
    <name evidence="1" type="ORF">SRIMR7_37935</name>
</gene>
<dbReference type="EMBL" id="CP094298">
    <property type="protein sequence ID" value="UNZ07955.1"/>
    <property type="molecule type" value="Genomic_DNA"/>
</dbReference>
<reference evidence="1 2" key="1">
    <citation type="submission" date="2022-03" db="EMBL/GenBank/DDBJ databases">
        <title>Complete genome of Streptomyces rimosus ssp. rimosus R7 (=ATCC 10970).</title>
        <authorList>
            <person name="Beganovic S."/>
            <person name="Ruckert C."/>
            <person name="Busche T."/>
            <person name="Kalinowski J."/>
            <person name="Wittmann C."/>
        </authorList>
    </citation>
    <scope>NUCLEOTIDE SEQUENCE [LARGE SCALE GENOMIC DNA]</scope>
    <source>
        <strain evidence="1 2">R7</strain>
    </source>
</reference>
<sequence length="65" mass="6962">MNVVEEPLRVPAVSLPRQLPAGSARSLPMLDAVVEVLRAAGEDVHVVYSAHGDVFKVVPRQDMAA</sequence>